<protein>
    <submittedName>
        <fullName evidence="9">Putative AC transposase</fullName>
    </submittedName>
</protein>
<keyword evidence="10" id="KW-1185">Reference proteome</keyword>
<dbReference type="Pfam" id="PF14372">
    <property type="entry name" value="hAT-like_RNase-H"/>
    <property type="match status" value="1"/>
</dbReference>
<evidence type="ECO:0000259" key="7">
    <source>
        <dbReference type="Pfam" id="PF05699"/>
    </source>
</evidence>
<feature type="domain" description="hAT-like transposase RNase-H fold" evidence="8">
    <location>
        <begin position="181"/>
        <end position="239"/>
    </location>
</feature>
<dbReference type="InterPro" id="IPR025525">
    <property type="entry name" value="hAT-like_transposase_RNase-H"/>
</dbReference>
<dbReference type="GO" id="GO:0005634">
    <property type="term" value="C:nucleus"/>
    <property type="evidence" value="ECO:0007669"/>
    <property type="project" value="UniProtKB-SubCell"/>
</dbReference>
<dbReference type="GO" id="GO:0003677">
    <property type="term" value="F:DNA binding"/>
    <property type="evidence" value="ECO:0007669"/>
    <property type="project" value="UniProtKB-KW"/>
</dbReference>
<evidence type="ECO:0000313" key="10">
    <source>
        <dbReference type="Proteomes" id="UP000289340"/>
    </source>
</evidence>
<evidence type="ECO:0000256" key="6">
    <source>
        <dbReference type="ARBA" id="ARBA00023242"/>
    </source>
</evidence>
<evidence type="ECO:0000256" key="4">
    <source>
        <dbReference type="ARBA" id="ARBA00022833"/>
    </source>
</evidence>
<dbReference type="SUPFAM" id="SSF53098">
    <property type="entry name" value="Ribonuclease H-like"/>
    <property type="match status" value="1"/>
</dbReference>
<evidence type="ECO:0000256" key="5">
    <source>
        <dbReference type="ARBA" id="ARBA00023125"/>
    </source>
</evidence>
<comment type="subcellular location">
    <subcellularLocation>
        <location evidence="1">Nucleus</location>
    </subcellularLocation>
</comment>
<gene>
    <name evidence="9" type="ORF">D0Y65_027748</name>
</gene>
<evidence type="ECO:0000259" key="8">
    <source>
        <dbReference type="Pfam" id="PF14372"/>
    </source>
</evidence>
<reference evidence="9 10" key="1">
    <citation type="submission" date="2018-09" db="EMBL/GenBank/DDBJ databases">
        <title>A high-quality reference genome of wild soybean provides a powerful tool to mine soybean genomes.</title>
        <authorList>
            <person name="Xie M."/>
            <person name="Chung C.Y.L."/>
            <person name="Li M.-W."/>
            <person name="Wong F.-L."/>
            <person name="Chan T.-F."/>
            <person name="Lam H.-M."/>
        </authorList>
    </citation>
    <scope>NUCLEOTIDE SEQUENCE [LARGE SCALE GENOMIC DNA]</scope>
    <source>
        <strain evidence="10">cv. W05</strain>
        <tissue evidence="9">Hypocotyl of etiolated seedlings</tissue>
    </source>
</reference>
<dbReference type="InterPro" id="IPR008906">
    <property type="entry name" value="HATC_C_dom"/>
</dbReference>
<keyword evidence="4" id="KW-0862">Zinc</keyword>
<proteinExistence type="predicted"/>
<evidence type="ECO:0000256" key="2">
    <source>
        <dbReference type="ARBA" id="ARBA00022723"/>
    </source>
</evidence>
<dbReference type="InterPro" id="IPR052035">
    <property type="entry name" value="ZnF_BED_domain_contain"/>
</dbReference>
<dbReference type="InterPro" id="IPR012337">
    <property type="entry name" value="RNaseH-like_sf"/>
</dbReference>
<organism evidence="9 10">
    <name type="scientific">Glycine soja</name>
    <name type="common">Wild soybean</name>
    <dbReference type="NCBI Taxonomy" id="3848"/>
    <lineage>
        <taxon>Eukaryota</taxon>
        <taxon>Viridiplantae</taxon>
        <taxon>Streptophyta</taxon>
        <taxon>Embryophyta</taxon>
        <taxon>Tracheophyta</taxon>
        <taxon>Spermatophyta</taxon>
        <taxon>Magnoliopsida</taxon>
        <taxon>eudicotyledons</taxon>
        <taxon>Gunneridae</taxon>
        <taxon>Pentapetalae</taxon>
        <taxon>rosids</taxon>
        <taxon>fabids</taxon>
        <taxon>Fabales</taxon>
        <taxon>Fabaceae</taxon>
        <taxon>Papilionoideae</taxon>
        <taxon>50 kb inversion clade</taxon>
        <taxon>NPAAA clade</taxon>
        <taxon>indigoferoid/millettioid clade</taxon>
        <taxon>Phaseoleae</taxon>
        <taxon>Glycine</taxon>
        <taxon>Glycine subgen. Soja</taxon>
    </lineage>
</organism>
<dbReference type="GO" id="GO:0046983">
    <property type="term" value="F:protein dimerization activity"/>
    <property type="evidence" value="ECO:0007669"/>
    <property type="project" value="InterPro"/>
</dbReference>
<dbReference type="PANTHER" id="PTHR46481">
    <property type="entry name" value="ZINC FINGER BED DOMAIN-CONTAINING PROTEIN 4"/>
    <property type="match status" value="1"/>
</dbReference>
<name>A0A445IQV8_GLYSO</name>
<dbReference type="Pfam" id="PF05699">
    <property type="entry name" value="Dimer_Tnp_hAT"/>
    <property type="match status" value="1"/>
</dbReference>
<keyword evidence="5" id="KW-0238">DNA-binding</keyword>
<sequence>MESFEAMFNENVEVDVEVNEKNISSNNDVINELISMIIIEHDLPYSFVEHMRFKELILYLYPEAKIPFRCVSTLNVNKLYENDKQKLKQVLCKLLDRINLTANVWTSCPIEEYWGIKRKIFSLTLDNASSNNKMQHFLKDIFFCLQIDGLLCCGEYFHIRCVAHILNLIVQEGSKVVGHAIHKIRGEINIVLCFGCILDPQFKFNFLRFCYAKLGLDQMAIQAKLKVVKHKLYTLYNEYVKLFSKEATCNATSSQTSSRRTSSVTTFTSENSSSQSRFSELALMACDVLSIQITIVASKSTFSIGSRVLNKYRVALLAENVQVLICTRN</sequence>
<evidence type="ECO:0000256" key="3">
    <source>
        <dbReference type="ARBA" id="ARBA00022771"/>
    </source>
</evidence>
<evidence type="ECO:0000313" key="9">
    <source>
        <dbReference type="EMBL" id="RZB88440.1"/>
    </source>
</evidence>
<keyword evidence="6" id="KW-0539">Nucleus</keyword>
<dbReference type="EMBL" id="QZWG01000010">
    <property type="protein sequence ID" value="RZB88440.1"/>
    <property type="molecule type" value="Genomic_DNA"/>
</dbReference>
<dbReference type="AlphaFoldDB" id="A0A445IQV8"/>
<dbReference type="Proteomes" id="UP000289340">
    <property type="component" value="Chromosome 10"/>
</dbReference>
<keyword evidence="3" id="KW-0863">Zinc-finger</keyword>
<accession>A0A445IQV8</accession>
<evidence type="ECO:0000256" key="1">
    <source>
        <dbReference type="ARBA" id="ARBA00004123"/>
    </source>
</evidence>
<keyword evidence="2" id="KW-0479">Metal-binding</keyword>
<feature type="domain" description="HAT C-terminal dimerisation" evidence="7">
    <location>
        <begin position="274"/>
        <end position="328"/>
    </location>
</feature>
<dbReference type="PANTHER" id="PTHR46481:SF10">
    <property type="entry name" value="ZINC FINGER BED DOMAIN-CONTAINING PROTEIN 39"/>
    <property type="match status" value="1"/>
</dbReference>
<dbReference type="GO" id="GO:0008270">
    <property type="term" value="F:zinc ion binding"/>
    <property type="evidence" value="ECO:0007669"/>
    <property type="project" value="UniProtKB-KW"/>
</dbReference>
<comment type="caution">
    <text evidence="9">The sequence shown here is derived from an EMBL/GenBank/DDBJ whole genome shotgun (WGS) entry which is preliminary data.</text>
</comment>